<dbReference type="InterPro" id="IPR007694">
    <property type="entry name" value="DNA_helicase_DnaB-like_C"/>
</dbReference>
<evidence type="ECO:0000256" key="6">
    <source>
        <dbReference type="ARBA" id="ARBA00022806"/>
    </source>
</evidence>
<dbReference type="SUPFAM" id="SSF48024">
    <property type="entry name" value="N-terminal domain of DnaB helicase"/>
    <property type="match status" value="1"/>
</dbReference>
<keyword evidence="3 12" id="KW-0235">DNA replication</keyword>
<evidence type="ECO:0000256" key="10">
    <source>
        <dbReference type="ARBA" id="ARBA00048954"/>
    </source>
</evidence>
<dbReference type="InterPro" id="IPR027417">
    <property type="entry name" value="P-loop_NTPase"/>
</dbReference>
<accession>U4KML1</accession>
<dbReference type="EMBL" id="FO681348">
    <property type="protein sequence ID" value="CCV65341.1"/>
    <property type="molecule type" value="Genomic_DNA"/>
</dbReference>
<comment type="catalytic activity">
    <reaction evidence="10 12">
        <text>ATP + H2O = ADP + phosphate + H(+)</text>
        <dbReference type="Rhea" id="RHEA:13065"/>
        <dbReference type="ChEBI" id="CHEBI:15377"/>
        <dbReference type="ChEBI" id="CHEBI:15378"/>
        <dbReference type="ChEBI" id="CHEBI:30616"/>
        <dbReference type="ChEBI" id="CHEBI:43474"/>
        <dbReference type="ChEBI" id="CHEBI:456216"/>
        <dbReference type="EC" id="5.6.2.3"/>
    </reaction>
</comment>
<evidence type="ECO:0000259" key="13">
    <source>
        <dbReference type="PROSITE" id="PS51199"/>
    </source>
</evidence>
<name>U4KML1_9MOLU</name>
<evidence type="ECO:0000313" key="15">
    <source>
        <dbReference type="Proteomes" id="UP000032737"/>
    </source>
</evidence>
<evidence type="ECO:0000313" key="14">
    <source>
        <dbReference type="EMBL" id="CCV65341.1"/>
    </source>
</evidence>
<dbReference type="GO" id="GO:0005829">
    <property type="term" value="C:cytosol"/>
    <property type="evidence" value="ECO:0007669"/>
    <property type="project" value="TreeGrafter"/>
</dbReference>
<keyword evidence="5 12" id="KW-0378">Hydrolase</keyword>
<dbReference type="GO" id="GO:0006269">
    <property type="term" value="P:DNA replication, synthesis of primer"/>
    <property type="evidence" value="ECO:0007669"/>
    <property type="project" value="UniProtKB-UniRule"/>
</dbReference>
<dbReference type="KEGG" id="abra:BN85303200"/>
<organism evidence="14 15">
    <name type="scientific">Acholeplasma brassicae</name>
    <dbReference type="NCBI Taxonomy" id="61635"/>
    <lineage>
        <taxon>Bacteria</taxon>
        <taxon>Bacillati</taxon>
        <taxon>Mycoplasmatota</taxon>
        <taxon>Mollicutes</taxon>
        <taxon>Acholeplasmatales</taxon>
        <taxon>Acholeplasmataceae</taxon>
        <taxon>Acholeplasma</taxon>
    </lineage>
</organism>
<dbReference type="PROSITE" id="PS51199">
    <property type="entry name" value="SF4_HELICASE"/>
    <property type="match status" value="1"/>
</dbReference>
<keyword evidence="7 12" id="KW-0067">ATP-binding</keyword>
<protein>
    <recommendedName>
        <fullName evidence="11 12">Replicative DNA helicase</fullName>
        <ecNumber evidence="11 12">5.6.2.3</ecNumber>
    </recommendedName>
</protein>
<dbReference type="STRING" id="61635.BN85303200"/>
<dbReference type="Pfam" id="PF00772">
    <property type="entry name" value="DnaB"/>
    <property type="match status" value="1"/>
</dbReference>
<comment type="similarity">
    <text evidence="1 12">Belongs to the helicase family. DnaB subfamily.</text>
</comment>
<dbReference type="GO" id="GO:0043139">
    <property type="term" value="F:5'-3' DNA helicase activity"/>
    <property type="evidence" value="ECO:0007669"/>
    <property type="project" value="UniProtKB-EC"/>
</dbReference>
<evidence type="ECO:0000256" key="3">
    <source>
        <dbReference type="ARBA" id="ARBA00022705"/>
    </source>
</evidence>
<dbReference type="PANTHER" id="PTHR30153">
    <property type="entry name" value="REPLICATIVE DNA HELICASE DNAB"/>
    <property type="match status" value="1"/>
</dbReference>
<keyword evidence="2 12" id="KW-0639">Primosome</keyword>
<dbReference type="Gene3D" id="3.40.50.300">
    <property type="entry name" value="P-loop containing nucleotide triphosphate hydrolases"/>
    <property type="match status" value="1"/>
</dbReference>
<reference evidence="14 15" key="1">
    <citation type="journal article" date="2013" name="J. Mol. Microbiol. Biotechnol.">
        <title>Analysis of the Complete Genomes of Acholeplasma brassicae , A. palmae and A. laidlawii and Their Comparison to the Obligate Parasites from ' Candidatus Phytoplasma'.</title>
        <authorList>
            <person name="Kube M."/>
            <person name="Siewert C."/>
            <person name="Migdoll A.M."/>
            <person name="Duduk B."/>
            <person name="Holz S."/>
            <person name="Rabus R."/>
            <person name="Seemuller E."/>
            <person name="Mitrovic J."/>
            <person name="Muller I."/>
            <person name="Buttner C."/>
            <person name="Reinhardt R."/>
        </authorList>
    </citation>
    <scope>NUCLEOTIDE SEQUENCE [LARGE SCALE GENOMIC DNA]</scope>
    <source>
        <strain evidence="15">0502</strain>
    </source>
</reference>
<dbReference type="PANTHER" id="PTHR30153:SF2">
    <property type="entry name" value="REPLICATIVE DNA HELICASE"/>
    <property type="match status" value="1"/>
</dbReference>
<evidence type="ECO:0000256" key="8">
    <source>
        <dbReference type="ARBA" id="ARBA00023125"/>
    </source>
</evidence>
<feature type="domain" description="SF4 helicase" evidence="13">
    <location>
        <begin position="172"/>
        <end position="442"/>
    </location>
</feature>
<dbReference type="RefSeq" id="WP_030004203.1">
    <property type="nucleotide sequence ID" value="NC_022549.1"/>
</dbReference>
<evidence type="ECO:0000256" key="11">
    <source>
        <dbReference type="NCBIfam" id="TIGR00665"/>
    </source>
</evidence>
<gene>
    <name evidence="14" type="primary">dnaB1</name>
    <name evidence="14" type="ORF">BN85303200</name>
</gene>
<keyword evidence="4 12" id="KW-0547">Nucleotide-binding</keyword>
<sequence>MSRVMPFNLEAEQSVLGAAFLNPNVLIAIIDKLNQEDFFDQRNQKIYEAMRQIFQRSEKIDYTTVSTELAQMGAMKSIGVAYLSELTDFVPTTANLDAYIDIVRDYSLKRMVIETAGKILEDGYNEGIRATEYIDDAEEKIFDLVRRRKATEFLKIDKVVQEVREKAESRKHQGAITGLKTGFAILDNLTAGFQPEELLILAARPSMGKSAFAMNLALNAAKFNHGGKAGVAVFSLEMSNEQLVGRMLSSEARVENKKIKTGELTSKDWQFIDTASLSLANLNIFFDDSSAVTVQEIRSKCRKLKQEGRLDFVVIDYLQLIKGDERGGSNRQEEVAKISRSLKQMARELKIPVMALSQLSRGVEKRDDKRPVLADLRESGSIEQDADIVMFLYRGEYYSHGQEDNGETEVSIAKNRQGSVGNVLNFIFEKQYSRFIPIAERDDEPQN</sequence>
<dbReference type="NCBIfam" id="TIGR00665">
    <property type="entry name" value="DnaB"/>
    <property type="match status" value="1"/>
</dbReference>
<dbReference type="InterPro" id="IPR007692">
    <property type="entry name" value="DNA_helicase_DnaB"/>
</dbReference>
<keyword evidence="15" id="KW-1185">Reference proteome</keyword>
<evidence type="ECO:0000256" key="4">
    <source>
        <dbReference type="ARBA" id="ARBA00022741"/>
    </source>
</evidence>
<dbReference type="SUPFAM" id="SSF52540">
    <property type="entry name" value="P-loop containing nucleoside triphosphate hydrolases"/>
    <property type="match status" value="1"/>
</dbReference>
<dbReference type="GO" id="GO:0016887">
    <property type="term" value="F:ATP hydrolysis activity"/>
    <property type="evidence" value="ECO:0007669"/>
    <property type="project" value="RHEA"/>
</dbReference>
<dbReference type="CDD" id="cd00984">
    <property type="entry name" value="DnaB_C"/>
    <property type="match status" value="1"/>
</dbReference>
<evidence type="ECO:0000256" key="1">
    <source>
        <dbReference type="ARBA" id="ARBA00008428"/>
    </source>
</evidence>
<dbReference type="InterPro" id="IPR036185">
    <property type="entry name" value="DNA_heli_DnaB-like_N_sf"/>
</dbReference>
<dbReference type="InterPro" id="IPR007693">
    <property type="entry name" value="DNA_helicase_DnaB-like_N"/>
</dbReference>
<keyword evidence="8 12" id="KW-0238">DNA-binding</keyword>
<dbReference type="Proteomes" id="UP000032737">
    <property type="component" value="Chromosome"/>
</dbReference>
<dbReference type="AlphaFoldDB" id="U4KML1"/>
<proteinExistence type="inferred from homology"/>
<keyword evidence="9" id="KW-0413">Isomerase</keyword>
<evidence type="ECO:0000256" key="2">
    <source>
        <dbReference type="ARBA" id="ARBA00022515"/>
    </source>
</evidence>
<dbReference type="GO" id="GO:1990077">
    <property type="term" value="C:primosome complex"/>
    <property type="evidence" value="ECO:0007669"/>
    <property type="project" value="UniProtKB-UniRule"/>
</dbReference>
<keyword evidence="6 12" id="KW-0347">Helicase</keyword>
<dbReference type="Gene3D" id="1.10.860.10">
    <property type="entry name" value="DNAb Helicase, Chain A"/>
    <property type="match status" value="1"/>
</dbReference>
<evidence type="ECO:0000256" key="7">
    <source>
        <dbReference type="ARBA" id="ARBA00022840"/>
    </source>
</evidence>
<dbReference type="HOGENOM" id="CLU_005373_0_1_14"/>
<dbReference type="GO" id="GO:0003677">
    <property type="term" value="F:DNA binding"/>
    <property type="evidence" value="ECO:0007669"/>
    <property type="project" value="UniProtKB-UniRule"/>
</dbReference>
<dbReference type="InterPro" id="IPR016136">
    <property type="entry name" value="DNA_helicase_N/primase_C"/>
</dbReference>
<dbReference type="OrthoDB" id="9773982at2"/>
<evidence type="ECO:0000256" key="9">
    <source>
        <dbReference type="ARBA" id="ARBA00023235"/>
    </source>
</evidence>
<evidence type="ECO:0000256" key="5">
    <source>
        <dbReference type="ARBA" id="ARBA00022801"/>
    </source>
</evidence>
<dbReference type="GO" id="GO:0005524">
    <property type="term" value="F:ATP binding"/>
    <property type="evidence" value="ECO:0007669"/>
    <property type="project" value="UniProtKB-UniRule"/>
</dbReference>
<dbReference type="Pfam" id="PF03796">
    <property type="entry name" value="DnaB_C"/>
    <property type="match status" value="1"/>
</dbReference>
<evidence type="ECO:0000256" key="12">
    <source>
        <dbReference type="RuleBase" id="RU362085"/>
    </source>
</evidence>
<dbReference type="FunFam" id="3.40.50.300:FF:000351">
    <property type="entry name" value="Replicative DNA helicase"/>
    <property type="match status" value="1"/>
</dbReference>
<comment type="function">
    <text evidence="12">The main replicative DNA helicase, it participates in initiation and elongation during chromosome replication. Travels ahead of the DNA replisome, separating dsDNA into templates for DNA synthesis. A processive ATP-dependent 5'-3' DNA helicase it has DNA-dependent ATPase activity.</text>
</comment>
<dbReference type="EC" id="5.6.2.3" evidence="11 12"/>